<dbReference type="EMBL" id="LCCC01000003">
    <property type="protein sequence ID" value="KKS24572.1"/>
    <property type="molecule type" value="Genomic_DNA"/>
</dbReference>
<dbReference type="InterPro" id="IPR004526">
    <property type="entry name" value="Glu-tRNA-synth_arc/euk"/>
</dbReference>
<evidence type="ECO:0000256" key="12">
    <source>
        <dbReference type="RuleBase" id="RU363037"/>
    </source>
</evidence>
<name>A0A0G0XJG6_9BACT</name>
<evidence type="ECO:0000256" key="10">
    <source>
        <dbReference type="ARBA" id="ARBA00048351"/>
    </source>
</evidence>
<evidence type="ECO:0000256" key="3">
    <source>
        <dbReference type="ARBA" id="ARBA00012835"/>
    </source>
</evidence>
<dbReference type="InterPro" id="IPR050132">
    <property type="entry name" value="Gln/Glu-tRNA_Ligase"/>
</dbReference>
<dbReference type="InterPro" id="IPR020059">
    <property type="entry name" value="Glu/Gln-tRNA-synth_Ib_codon-bd"/>
</dbReference>
<keyword evidence="13" id="KW-0175">Coiled coil</keyword>
<dbReference type="SUPFAM" id="SSF50715">
    <property type="entry name" value="Ribosomal protein L25-like"/>
    <property type="match status" value="1"/>
</dbReference>
<feature type="coiled-coil region" evidence="13">
    <location>
        <begin position="35"/>
        <end position="81"/>
    </location>
</feature>
<evidence type="ECO:0000256" key="8">
    <source>
        <dbReference type="ARBA" id="ARBA00022917"/>
    </source>
</evidence>
<dbReference type="Gene3D" id="2.40.240.10">
    <property type="entry name" value="Ribosomal Protein L25, Chain P"/>
    <property type="match status" value="1"/>
</dbReference>
<dbReference type="Proteomes" id="UP000033949">
    <property type="component" value="Unassembled WGS sequence"/>
</dbReference>
<dbReference type="PANTHER" id="PTHR43097">
    <property type="entry name" value="GLUTAMINE-TRNA LIGASE"/>
    <property type="match status" value="1"/>
</dbReference>
<comment type="catalytic activity">
    <reaction evidence="10">
        <text>tRNA(Glu) + L-glutamate + ATP = L-glutamyl-tRNA(Glu) + AMP + diphosphate</text>
        <dbReference type="Rhea" id="RHEA:23540"/>
        <dbReference type="Rhea" id="RHEA-COMP:9663"/>
        <dbReference type="Rhea" id="RHEA-COMP:9680"/>
        <dbReference type="ChEBI" id="CHEBI:29985"/>
        <dbReference type="ChEBI" id="CHEBI:30616"/>
        <dbReference type="ChEBI" id="CHEBI:33019"/>
        <dbReference type="ChEBI" id="CHEBI:78442"/>
        <dbReference type="ChEBI" id="CHEBI:78520"/>
        <dbReference type="ChEBI" id="CHEBI:456215"/>
        <dbReference type="EC" id="6.1.1.17"/>
    </reaction>
</comment>
<evidence type="ECO:0000256" key="1">
    <source>
        <dbReference type="ARBA" id="ARBA00004496"/>
    </source>
</evidence>
<dbReference type="GO" id="GO:0006424">
    <property type="term" value="P:glutamyl-tRNA aminoacylation"/>
    <property type="evidence" value="ECO:0007669"/>
    <property type="project" value="UniProtKB-UniRule"/>
</dbReference>
<gene>
    <name evidence="17" type="ORF">UU82_C0003G0004</name>
</gene>
<dbReference type="InterPro" id="IPR000924">
    <property type="entry name" value="Glu/Gln-tRNA-synth"/>
</dbReference>
<evidence type="ECO:0000259" key="16">
    <source>
        <dbReference type="Pfam" id="PF20974"/>
    </source>
</evidence>
<protein>
    <recommendedName>
        <fullName evidence="3 11">Glutamate--tRNA ligase</fullName>
        <ecNumber evidence="3 11">6.1.1.17</ecNumber>
    </recommendedName>
</protein>
<dbReference type="GO" id="GO:0005524">
    <property type="term" value="F:ATP binding"/>
    <property type="evidence" value="ECO:0007669"/>
    <property type="project" value="UniProtKB-KW"/>
</dbReference>
<dbReference type="PATRIC" id="fig|1618755.3.peg.64"/>
<dbReference type="InterPro" id="IPR014729">
    <property type="entry name" value="Rossmann-like_a/b/a_fold"/>
</dbReference>
<evidence type="ECO:0000256" key="5">
    <source>
        <dbReference type="ARBA" id="ARBA00022598"/>
    </source>
</evidence>
<sequence>MELKTTIRKYALQNAVKFNGKANVGAVIGKVLAENPELKKDMKKLSRDIKNIVDEVDSLPKEEQKKELEKYSGLIKDVVKEEKDIFSMFDIKENEKVVTAFPPEPSKYPHIGHAKAILINYGLARRYNGKFILRFEDTNPKLAEKEFYKIHLDNYEWLGIKPDAVDYASDHMEEFYALAKKMVEKGFAYLCTCSQEKIRKERYDGKECECRYLLEGEHLKRFEELFKAAEGKMVLRLKGYMQHENTTMRDPALLRVINHKHPRHSGKYHVWPTYDFENAIMDGIEGVTHRLRSKEFELRNELQNYIQNILGFNQTKIYEFARFNLEGVESSGRIIRELIKKKKLIGWDDPSLTTIAALRRRGFLPEAIKNFVLSTGITKAESTLTWDDLIAHNRRLLDANANRYFFIHDLKEIKIENAPEQTVKLKLHPDAKERAREFNVKDRFYIEKDDFKKFKENKIYRLMDCLNFKKKGHKLVFHSLEHKDYKEGGDFILHWLPKQKDLVKTEVLMPDKKLIKGLAEPMVEKLKENDVIQFARFGFCRLDKKEKNKLCFWFTHR</sequence>
<feature type="domain" description="Glutamyl/glutaminyl-tRNA synthetase class Ib anti-codon binding" evidence="15">
    <location>
        <begin position="401"/>
        <end position="471"/>
    </location>
</feature>
<evidence type="ECO:0000256" key="9">
    <source>
        <dbReference type="ARBA" id="ARBA00023146"/>
    </source>
</evidence>
<dbReference type="NCBIfam" id="TIGR00463">
    <property type="entry name" value="gltX_arch"/>
    <property type="match status" value="1"/>
</dbReference>
<dbReference type="PANTHER" id="PTHR43097:SF5">
    <property type="entry name" value="GLUTAMATE--TRNA LIGASE"/>
    <property type="match status" value="1"/>
</dbReference>
<evidence type="ECO:0000256" key="7">
    <source>
        <dbReference type="ARBA" id="ARBA00022840"/>
    </source>
</evidence>
<evidence type="ECO:0000256" key="4">
    <source>
        <dbReference type="ARBA" id="ARBA00022490"/>
    </source>
</evidence>
<dbReference type="InterPro" id="IPR049437">
    <property type="entry name" value="tRNA-synt_1c_C2"/>
</dbReference>
<proteinExistence type="inferred from homology"/>
<dbReference type="AlphaFoldDB" id="A0A0G0XJG6"/>
<dbReference type="Gene3D" id="3.40.50.620">
    <property type="entry name" value="HUPs"/>
    <property type="match status" value="1"/>
</dbReference>
<comment type="caution">
    <text evidence="17">The sequence shown here is derived from an EMBL/GenBank/DDBJ whole genome shotgun (WGS) entry which is preliminary data.</text>
</comment>
<evidence type="ECO:0000256" key="11">
    <source>
        <dbReference type="NCBIfam" id="TIGR00463"/>
    </source>
</evidence>
<dbReference type="Pfam" id="PF03950">
    <property type="entry name" value="tRNA-synt_1c_C"/>
    <property type="match status" value="1"/>
</dbReference>
<dbReference type="PROSITE" id="PS00178">
    <property type="entry name" value="AA_TRNA_LIGASE_I"/>
    <property type="match status" value="1"/>
</dbReference>
<dbReference type="SUPFAM" id="SSF52374">
    <property type="entry name" value="Nucleotidylyl transferase"/>
    <property type="match status" value="1"/>
</dbReference>
<keyword evidence="4" id="KW-0963">Cytoplasm</keyword>
<dbReference type="Pfam" id="PF00749">
    <property type="entry name" value="tRNA-synt_1c"/>
    <property type="match status" value="1"/>
</dbReference>
<keyword evidence="6 12" id="KW-0547">Nucleotide-binding</keyword>
<comment type="similarity">
    <text evidence="2">Belongs to the class-I aminoacyl-tRNA synthetase family. Glutamate--tRNA ligase type 2 subfamily.</text>
</comment>
<dbReference type="Pfam" id="PF20974">
    <property type="entry name" value="tRNA-synt_1c_C2"/>
    <property type="match status" value="1"/>
</dbReference>
<reference evidence="17 18" key="1">
    <citation type="journal article" date="2015" name="Nature">
        <title>rRNA introns, odd ribosomes, and small enigmatic genomes across a large radiation of phyla.</title>
        <authorList>
            <person name="Brown C.T."/>
            <person name="Hug L.A."/>
            <person name="Thomas B.C."/>
            <person name="Sharon I."/>
            <person name="Castelle C.J."/>
            <person name="Singh A."/>
            <person name="Wilkins M.J."/>
            <person name="Williams K.H."/>
            <person name="Banfield J.F."/>
        </authorList>
    </citation>
    <scope>NUCLEOTIDE SEQUENCE [LARGE SCALE GENOMIC DNA]</scope>
</reference>
<dbReference type="EC" id="6.1.1.17" evidence="3 11"/>
<evidence type="ECO:0000256" key="2">
    <source>
        <dbReference type="ARBA" id="ARBA00008927"/>
    </source>
</evidence>
<dbReference type="GO" id="GO:0032991">
    <property type="term" value="C:protein-containing complex"/>
    <property type="evidence" value="ECO:0007669"/>
    <property type="project" value="UniProtKB-ARBA"/>
</dbReference>
<evidence type="ECO:0000313" key="18">
    <source>
        <dbReference type="Proteomes" id="UP000033949"/>
    </source>
</evidence>
<evidence type="ECO:0000259" key="15">
    <source>
        <dbReference type="Pfam" id="PF03950"/>
    </source>
</evidence>
<keyword evidence="8 12" id="KW-0648">Protein biosynthesis</keyword>
<dbReference type="InterPro" id="IPR020056">
    <property type="entry name" value="Rbsml_bL25/Gln-tRNA_synth_N"/>
</dbReference>
<evidence type="ECO:0000313" key="17">
    <source>
        <dbReference type="EMBL" id="KKS24572.1"/>
    </source>
</evidence>
<evidence type="ECO:0000259" key="14">
    <source>
        <dbReference type="Pfam" id="PF00749"/>
    </source>
</evidence>
<dbReference type="InterPro" id="IPR001412">
    <property type="entry name" value="aa-tRNA-synth_I_CS"/>
</dbReference>
<feature type="domain" description="Glutamyl/glutaminyl-tRNA synthetase class Ib catalytic" evidence="14">
    <location>
        <begin position="96"/>
        <end position="397"/>
    </location>
</feature>
<dbReference type="InterPro" id="IPR011035">
    <property type="entry name" value="Ribosomal_bL25/Gln-tRNA_synth"/>
</dbReference>
<keyword evidence="9 12" id="KW-0030">Aminoacyl-tRNA synthetase</keyword>
<comment type="subcellular location">
    <subcellularLocation>
        <location evidence="1">Cytoplasm</location>
    </subcellularLocation>
</comment>
<dbReference type="InterPro" id="IPR020058">
    <property type="entry name" value="Glu/Gln-tRNA-synth_Ib_cat-dom"/>
</dbReference>
<feature type="domain" description="tRNA synthetases class I (E and Q) anti-codon binding" evidence="16">
    <location>
        <begin position="492"/>
        <end position="543"/>
    </location>
</feature>
<dbReference type="GO" id="GO:0004818">
    <property type="term" value="F:glutamate-tRNA ligase activity"/>
    <property type="evidence" value="ECO:0007669"/>
    <property type="project" value="UniProtKB-UniRule"/>
</dbReference>
<dbReference type="PRINTS" id="PR00987">
    <property type="entry name" value="TRNASYNTHGLU"/>
</dbReference>
<organism evidence="17 18">
    <name type="scientific">Candidatus Nomurabacteria bacterium GW2011_GWC2_41_8</name>
    <dbReference type="NCBI Taxonomy" id="1618755"/>
    <lineage>
        <taxon>Bacteria</taxon>
        <taxon>Candidatus Nomuraibacteriota</taxon>
    </lineage>
</organism>
<dbReference type="Gene3D" id="2.40.240.100">
    <property type="match status" value="1"/>
</dbReference>
<evidence type="ECO:0000256" key="6">
    <source>
        <dbReference type="ARBA" id="ARBA00022741"/>
    </source>
</evidence>
<dbReference type="GO" id="GO:0043604">
    <property type="term" value="P:amide biosynthetic process"/>
    <property type="evidence" value="ECO:0007669"/>
    <property type="project" value="TreeGrafter"/>
</dbReference>
<keyword evidence="7 12" id="KW-0067">ATP-binding</keyword>
<dbReference type="NCBIfam" id="NF003169">
    <property type="entry name" value="PRK04156.1"/>
    <property type="match status" value="1"/>
</dbReference>
<keyword evidence="5 12" id="KW-0436">Ligase</keyword>
<accession>A0A0G0XJG6</accession>
<dbReference type="HAMAP" id="MF_02076">
    <property type="entry name" value="Glu_tRNA_synth_type2"/>
    <property type="match status" value="1"/>
</dbReference>
<evidence type="ECO:0000256" key="13">
    <source>
        <dbReference type="SAM" id="Coils"/>
    </source>
</evidence>
<dbReference type="GO" id="GO:0005829">
    <property type="term" value="C:cytosol"/>
    <property type="evidence" value="ECO:0007669"/>
    <property type="project" value="TreeGrafter"/>
</dbReference>